<dbReference type="Pfam" id="PF08238">
    <property type="entry name" value="Sel1"/>
    <property type="match status" value="5"/>
</dbReference>
<dbReference type="EMBL" id="CP048630">
    <property type="protein sequence ID" value="QIB32615.1"/>
    <property type="molecule type" value="Genomic_DNA"/>
</dbReference>
<reference evidence="1 2" key="1">
    <citation type="submission" date="2020-02" db="EMBL/GenBank/DDBJ databases">
        <authorList>
            <person name="Li G."/>
        </authorList>
    </citation>
    <scope>NUCLEOTIDE SEQUENCE [LARGE SCALE GENOMIC DNA]</scope>
    <source>
        <strain evidence="1 2">DSM 102029</strain>
    </source>
</reference>
<keyword evidence="2" id="KW-1185">Reference proteome</keyword>
<dbReference type="PANTHER" id="PTHR11102:SF160">
    <property type="entry name" value="ERAD-ASSOCIATED E3 UBIQUITIN-PROTEIN LIGASE COMPONENT HRD3"/>
    <property type="match status" value="1"/>
</dbReference>
<gene>
    <name evidence="1" type="ORF">G3A50_02025</name>
</gene>
<dbReference type="KEGG" id="apra:G3A50_02025"/>
<dbReference type="InterPro" id="IPR050767">
    <property type="entry name" value="Sel1_AlgK"/>
</dbReference>
<dbReference type="AlphaFoldDB" id="A0A6P1YHQ4"/>
<dbReference type="PANTHER" id="PTHR11102">
    <property type="entry name" value="SEL-1-LIKE PROTEIN"/>
    <property type="match status" value="1"/>
</dbReference>
<dbReference type="RefSeq" id="WP_163073636.1">
    <property type="nucleotide sequence ID" value="NZ_CP048630.1"/>
</dbReference>
<dbReference type="Gene3D" id="1.25.40.10">
    <property type="entry name" value="Tetratricopeptide repeat domain"/>
    <property type="match status" value="1"/>
</dbReference>
<dbReference type="SUPFAM" id="SSF81901">
    <property type="entry name" value="HCP-like"/>
    <property type="match status" value="1"/>
</dbReference>
<accession>A0A6P1YHQ4</accession>
<protein>
    <submittedName>
        <fullName evidence="1">Sel1 repeat family protein</fullName>
    </submittedName>
</protein>
<organism evidence="1 2">
    <name type="scientific">Ancylobacter pratisalsi</name>
    <dbReference type="NCBI Taxonomy" id="1745854"/>
    <lineage>
        <taxon>Bacteria</taxon>
        <taxon>Pseudomonadati</taxon>
        <taxon>Pseudomonadota</taxon>
        <taxon>Alphaproteobacteria</taxon>
        <taxon>Hyphomicrobiales</taxon>
        <taxon>Xanthobacteraceae</taxon>
        <taxon>Ancylobacter</taxon>
    </lineage>
</organism>
<evidence type="ECO:0000313" key="1">
    <source>
        <dbReference type="EMBL" id="QIB32615.1"/>
    </source>
</evidence>
<dbReference type="InterPro" id="IPR006597">
    <property type="entry name" value="Sel1-like"/>
</dbReference>
<dbReference type="InterPro" id="IPR011990">
    <property type="entry name" value="TPR-like_helical_dom_sf"/>
</dbReference>
<sequence>MADHWISFSELKRMGPDVLRARISEGPEQAAHWVRAAALSGLVNAQLAWGRMLVDGHGVPRDPQAGFRWFSIAAGSGNAEAINMVGRCHECGWGVERDPVAAARQYRTAAEKGHAWAQFNLATLLLGGTDTPAERDEALHWYVRSARAGHAKSASMVGRFLEHGWNRPARPAAALRWYRRGAEGDDYRGQFDYARLLLERTGRLDLALPWFARSVTNGVPLFCREVGEGLRHAGAPELRRIALGALERACASGASVDMRRYASALAEGLGGEATPEAAKAAFARARAIEAASSASTACVRTD</sequence>
<evidence type="ECO:0000313" key="2">
    <source>
        <dbReference type="Proteomes" id="UP000464751"/>
    </source>
</evidence>
<dbReference type="SMART" id="SM00671">
    <property type="entry name" value="SEL1"/>
    <property type="match status" value="4"/>
</dbReference>
<name>A0A6P1YHQ4_9HYPH</name>
<dbReference type="Proteomes" id="UP000464751">
    <property type="component" value="Chromosome"/>
</dbReference>
<proteinExistence type="predicted"/>